<evidence type="ECO:0000313" key="2">
    <source>
        <dbReference type="Proteomes" id="UP001234989"/>
    </source>
</evidence>
<keyword evidence="2" id="KW-1185">Reference proteome</keyword>
<accession>A0AAF0ZLE4</accession>
<protein>
    <submittedName>
        <fullName evidence="1">Uncharacterized protein</fullName>
    </submittedName>
</protein>
<name>A0AAF0ZLE4_SOLVR</name>
<dbReference type="EMBL" id="CP133619">
    <property type="protein sequence ID" value="WMV41164.1"/>
    <property type="molecule type" value="Genomic_DNA"/>
</dbReference>
<organism evidence="1 2">
    <name type="scientific">Solanum verrucosum</name>
    <dbReference type="NCBI Taxonomy" id="315347"/>
    <lineage>
        <taxon>Eukaryota</taxon>
        <taxon>Viridiplantae</taxon>
        <taxon>Streptophyta</taxon>
        <taxon>Embryophyta</taxon>
        <taxon>Tracheophyta</taxon>
        <taxon>Spermatophyta</taxon>
        <taxon>Magnoliopsida</taxon>
        <taxon>eudicotyledons</taxon>
        <taxon>Gunneridae</taxon>
        <taxon>Pentapetalae</taxon>
        <taxon>asterids</taxon>
        <taxon>lamiids</taxon>
        <taxon>Solanales</taxon>
        <taxon>Solanaceae</taxon>
        <taxon>Solanoideae</taxon>
        <taxon>Solaneae</taxon>
        <taxon>Solanum</taxon>
    </lineage>
</organism>
<sequence length="42" mass="4755">MKGTMARDGAHGPRQWVIKHCSPPTRAKTACDCHHGSWCYSW</sequence>
<proteinExistence type="predicted"/>
<gene>
    <name evidence="1" type="ORF">MTR67_034549</name>
</gene>
<dbReference type="AlphaFoldDB" id="A0AAF0ZLE4"/>
<evidence type="ECO:0000313" key="1">
    <source>
        <dbReference type="EMBL" id="WMV41164.1"/>
    </source>
</evidence>
<dbReference type="Proteomes" id="UP001234989">
    <property type="component" value="Chromosome 8"/>
</dbReference>
<reference evidence="1" key="1">
    <citation type="submission" date="2023-08" db="EMBL/GenBank/DDBJ databases">
        <title>A de novo genome assembly of Solanum verrucosum Schlechtendal, a Mexican diploid species geographically isolated from the other diploid A-genome species in potato relatives.</title>
        <authorList>
            <person name="Hosaka K."/>
        </authorList>
    </citation>
    <scope>NUCLEOTIDE SEQUENCE</scope>
    <source>
        <tissue evidence="1">Young leaves</tissue>
    </source>
</reference>